<evidence type="ECO:0000256" key="1">
    <source>
        <dbReference type="SAM" id="SignalP"/>
    </source>
</evidence>
<accession>A0ABV7XET7</accession>
<gene>
    <name evidence="2" type="ORF">ACFOMD_14520</name>
</gene>
<keyword evidence="1" id="KW-0732">Signal</keyword>
<dbReference type="EMBL" id="JBHRXV010000011">
    <property type="protein sequence ID" value="MFC3713788.1"/>
    <property type="molecule type" value="Genomic_DNA"/>
</dbReference>
<dbReference type="Proteomes" id="UP001595615">
    <property type="component" value="Unassembled WGS sequence"/>
</dbReference>
<evidence type="ECO:0000313" key="3">
    <source>
        <dbReference type="Proteomes" id="UP001595615"/>
    </source>
</evidence>
<comment type="caution">
    <text evidence="2">The sequence shown here is derived from an EMBL/GenBank/DDBJ whole genome shotgun (WGS) entry which is preliminary data.</text>
</comment>
<proteinExistence type="predicted"/>
<feature type="chain" id="PRO_5046359254" evidence="1">
    <location>
        <begin position="23"/>
        <end position="108"/>
    </location>
</feature>
<dbReference type="RefSeq" id="WP_380862624.1">
    <property type="nucleotide sequence ID" value="NZ_JBHRXV010000011.1"/>
</dbReference>
<keyword evidence="3" id="KW-1185">Reference proteome</keyword>
<protein>
    <submittedName>
        <fullName evidence="2">Uncharacterized protein</fullName>
    </submittedName>
</protein>
<sequence>MKKLFLLAALLTGSAASTTVGAATPESYAALEAKVATACAKATGFTKPYVGKSTIRFSDDVGYDTRLVSGIYPQPHMKGAQGLMLCLYDRRSGKVEVQDAANWWSRAK</sequence>
<reference evidence="3" key="1">
    <citation type="journal article" date="2019" name="Int. J. Syst. Evol. Microbiol.">
        <title>The Global Catalogue of Microorganisms (GCM) 10K type strain sequencing project: providing services to taxonomists for standard genome sequencing and annotation.</title>
        <authorList>
            <consortium name="The Broad Institute Genomics Platform"/>
            <consortium name="The Broad Institute Genome Sequencing Center for Infectious Disease"/>
            <person name="Wu L."/>
            <person name="Ma J."/>
        </authorList>
    </citation>
    <scope>NUCLEOTIDE SEQUENCE [LARGE SCALE GENOMIC DNA]</scope>
    <source>
        <strain evidence="3">KCTC 42644</strain>
    </source>
</reference>
<evidence type="ECO:0000313" key="2">
    <source>
        <dbReference type="EMBL" id="MFC3713788.1"/>
    </source>
</evidence>
<name>A0ABV7XET7_9SPHN</name>
<organism evidence="2 3">
    <name type="scientific">Sphingoaurantiacus capsulatus</name>
    <dbReference type="NCBI Taxonomy" id="1771310"/>
    <lineage>
        <taxon>Bacteria</taxon>
        <taxon>Pseudomonadati</taxon>
        <taxon>Pseudomonadota</taxon>
        <taxon>Alphaproteobacteria</taxon>
        <taxon>Sphingomonadales</taxon>
        <taxon>Sphingosinicellaceae</taxon>
        <taxon>Sphingoaurantiacus</taxon>
    </lineage>
</organism>
<feature type="signal peptide" evidence="1">
    <location>
        <begin position="1"/>
        <end position="22"/>
    </location>
</feature>